<feature type="transmembrane region" description="Helical" evidence="7">
    <location>
        <begin position="205"/>
        <end position="226"/>
    </location>
</feature>
<sequence>MSNSLVTFATKYQLRPSIILLYLGFLVTGALTVLLGVVLPKVAAVWHLTDTQSGTLLMTLFAGSSLGALFVRKHFQRTLTYGYLLVPASGLLWMAAPRLLAVPAIFLYGVGLGMAMTSTSMLVGRLFPQKRGAALSFLNFCWSIGSTLCPLLIARAPNHLSPAALGVAVAVTALPFAALPLLGGLQAKTQPSTPGRGLDRSFRTLALFAIAGFIYVGIESAVGGWLTTFALRTVAWSYARSSLTAACFWGAVLAGRGLTPLVLEGIREVKLFRLAVLALMAGLGMLVAAHSAWLLLAGTVLTGLALAPIFPLVLSLFMARAGESKHTGWVFMLSGFGGAVMPWMTGVLSTGTHSLRIGLLVPFAASLVLLAMMLWFGLTQAPAAREAAEMAAS</sequence>
<feature type="transmembrane region" description="Helical" evidence="7">
    <location>
        <begin position="355"/>
        <end position="376"/>
    </location>
</feature>
<organism evidence="8 9">
    <name type="scientific">Acidobacterium capsulatum (strain ATCC 51196 / DSM 11244 / BCRC 80197 / JCM 7670 / NBRC 15755 / NCIMB 13165 / 161)</name>
    <dbReference type="NCBI Taxonomy" id="240015"/>
    <lineage>
        <taxon>Bacteria</taxon>
        <taxon>Pseudomonadati</taxon>
        <taxon>Acidobacteriota</taxon>
        <taxon>Terriglobia</taxon>
        <taxon>Terriglobales</taxon>
        <taxon>Acidobacteriaceae</taxon>
        <taxon>Acidobacterium</taxon>
    </lineage>
</organism>
<feature type="transmembrane region" description="Helical" evidence="7">
    <location>
        <begin position="51"/>
        <end position="71"/>
    </location>
</feature>
<dbReference type="PANTHER" id="PTHR23514:SF3">
    <property type="entry name" value="BYPASS OF STOP CODON PROTEIN 6"/>
    <property type="match status" value="1"/>
</dbReference>
<proteinExistence type="inferred from homology"/>
<evidence type="ECO:0000256" key="7">
    <source>
        <dbReference type="SAM" id="Phobius"/>
    </source>
</evidence>
<feature type="transmembrane region" description="Helical" evidence="7">
    <location>
        <begin position="160"/>
        <end position="185"/>
    </location>
</feature>
<feature type="transmembrane region" description="Helical" evidence="7">
    <location>
        <begin position="102"/>
        <end position="123"/>
    </location>
</feature>
<evidence type="ECO:0000256" key="6">
    <source>
        <dbReference type="ARBA" id="ARBA00023136"/>
    </source>
</evidence>
<comment type="subcellular location">
    <subcellularLocation>
        <location evidence="1">Endomembrane system</location>
        <topology evidence="1">Multi-pass membrane protein</topology>
    </subcellularLocation>
</comment>
<dbReference type="AlphaFoldDB" id="C1FA42"/>
<dbReference type="GO" id="GO:0012505">
    <property type="term" value="C:endomembrane system"/>
    <property type="evidence" value="ECO:0007669"/>
    <property type="project" value="UniProtKB-SubCell"/>
</dbReference>
<reference evidence="8 9" key="1">
    <citation type="journal article" date="2009" name="Appl. Environ. Microbiol.">
        <title>Three genomes from the phylum Acidobacteria provide insight into the lifestyles of these microorganisms in soils.</title>
        <authorList>
            <person name="Ward N.L."/>
            <person name="Challacombe J.F."/>
            <person name="Janssen P.H."/>
            <person name="Henrissat B."/>
            <person name="Coutinho P.M."/>
            <person name="Wu M."/>
            <person name="Xie G."/>
            <person name="Haft D.H."/>
            <person name="Sait M."/>
            <person name="Badger J."/>
            <person name="Barabote R.D."/>
            <person name="Bradley B."/>
            <person name="Brettin T.S."/>
            <person name="Brinkac L.M."/>
            <person name="Bruce D."/>
            <person name="Creasy T."/>
            <person name="Daugherty S.C."/>
            <person name="Davidsen T.M."/>
            <person name="DeBoy R.T."/>
            <person name="Detter J.C."/>
            <person name="Dodson R.J."/>
            <person name="Durkin A.S."/>
            <person name="Ganapathy A."/>
            <person name="Gwinn-Giglio M."/>
            <person name="Han C.S."/>
            <person name="Khouri H."/>
            <person name="Kiss H."/>
            <person name="Kothari S.P."/>
            <person name="Madupu R."/>
            <person name="Nelson K.E."/>
            <person name="Nelson W.C."/>
            <person name="Paulsen I."/>
            <person name="Penn K."/>
            <person name="Ren Q."/>
            <person name="Rosovitz M.J."/>
            <person name="Selengut J.D."/>
            <person name="Shrivastava S."/>
            <person name="Sullivan S.A."/>
            <person name="Tapia R."/>
            <person name="Thompson L.S."/>
            <person name="Watkins K.L."/>
            <person name="Yang Q."/>
            <person name="Yu C."/>
            <person name="Zafar N."/>
            <person name="Zhou L."/>
            <person name="Kuske C.R."/>
        </authorList>
    </citation>
    <scope>NUCLEOTIDE SEQUENCE [LARGE SCALE GENOMIC DNA]</scope>
    <source>
        <strain evidence="9">ATCC 51196 / DSM 11244 / BCRC 80197 / JCM 7670 / NBRC 15755 / NCIMB 13165 / 161</strain>
    </source>
</reference>
<keyword evidence="4 7" id="KW-0812">Transmembrane</keyword>
<dbReference type="EMBL" id="CP001472">
    <property type="protein sequence ID" value="ACO32778.1"/>
    <property type="molecule type" value="Genomic_DNA"/>
</dbReference>
<dbReference type="STRING" id="240015.ACP_0423"/>
<keyword evidence="5 7" id="KW-1133">Transmembrane helix</keyword>
<dbReference type="GO" id="GO:0016020">
    <property type="term" value="C:membrane"/>
    <property type="evidence" value="ECO:0007669"/>
    <property type="project" value="TreeGrafter"/>
</dbReference>
<dbReference type="Proteomes" id="UP000002207">
    <property type="component" value="Chromosome"/>
</dbReference>
<feature type="transmembrane region" description="Helical" evidence="7">
    <location>
        <begin position="78"/>
        <end position="96"/>
    </location>
</feature>
<name>C1FA42_ACIC5</name>
<dbReference type="Gene3D" id="1.20.1250.20">
    <property type="entry name" value="MFS general substrate transporter like domains"/>
    <property type="match status" value="2"/>
</dbReference>
<feature type="transmembrane region" description="Helical" evidence="7">
    <location>
        <begin position="271"/>
        <end position="289"/>
    </location>
</feature>
<evidence type="ECO:0000256" key="5">
    <source>
        <dbReference type="ARBA" id="ARBA00022989"/>
    </source>
</evidence>
<feature type="transmembrane region" description="Helical" evidence="7">
    <location>
        <begin position="295"/>
        <end position="317"/>
    </location>
</feature>
<dbReference type="Pfam" id="PF07690">
    <property type="entry name" value="MFS_1"/>
    <property type="match status" value="1"/>
</dbReference>
<evidence type="ECO:0000256" key="2">
    <source>
        <dbReference type="ARBA" id="ARBA00008335"/>
    </source>
</evidence>
<dbReference type="SUPFAM" id="SSF103473">
    <property type="entry name" value="MFS general substrate transporter"/>
    <property type="match status" value="1"/>
</dbReference>
<dbReference type="InterPro" id="IPR011701">
    <property type="entry name" value="MFS"/>
</dbReference>
<dbReference type="RefSeq" id="WP_012680818.1">
    <property type="nucleotide sequence ID" value="NC_012483.1"/>
</dbReference>
<evidence type="ECO:0000256" key="4">
    <source>
        <dbReference type="ARBA" id="ARBA00022692"/>
    </source>
</evidence>
<feature type="transmembrane region" description="Helical" evidence="7">
    <location>
        <begin position="20"/>
        <end position="39"/>
    </location>
</feature>
<dbReference type="eggNOG" id="COG0738">
    <property type="taxonomic scope" value="Bacteria"/>
</dbReference>
<evidence type="ECO:0000256" key="1">
    <source>
        <dbReference type="ARBA" id="ARBA00004127"/>
    </source>
</evidence>
<feature type="transmembrane region" description="Helical" evidence="7">
    <location>
        <begin position="238"/>
        <end position="259"/>
    </location>
</feature>
<keyword evidence="9" id="KW-1185">Reference proteome</keyword>
<dbReference type="InterPro" id="IPR036259">
    <property type="entry name" value="MFS_trans_sf"/>
</dbReference>
<evidence type="ECO:0000313" key="8">
    <source>
        <dbReference type="EMBL" id="ACO32778.1"/>
    </source>
</evidence>
<feature type="transmembrane region" description="Helical" evidence="7">
    <location>
        <begin position="329"/>
        <end position="349"/>
    </location>
</feature>
<dbReference type="GO" id="GO:0022857">
    <property type="term" value="F:transmembrane transporter activity"/>
    <property type="evidence" value="ECO:0007669"/>
    <property type="project" value="InterPro"/>
</dbReference>
<keyword evidence="6 7" id="KW-0472">Membrane</keyword>
<dbReference type="InterPro" id="IPR051788">
    <property type="entry name" value="MFS_Transporter"/>
</dbReference>
<evidence type="ECO:0000256" key="3">
    <source>
        <dbReference type="ARBA" id="ARBA00022448"/>
    </source>
</evidence>
<gene>
    <name evidence="8" type="ordered locus">ACP_0423</name>
</gene>
<dbReference type="PANTHER" id="PTHR23514">
    <property type="entry name" value="BYPASS OF STOP CODON PROTEIN 6"/>
    <property type="match status" value="1"/>
</dbReference>
<dbReference type="HOGENOM" id="CLU_059352_0_0_0"/>
<accession>C1FA42</accession>
<dbReference type="FunCoup" id="C1FA42">
    <property type="interactions" value="63"/>
</dbReference>
<feature type="transmembrane region" description="Helical" evidence="7">
    <location>
        <begin position="135"/>
        <end position="154"/>
    </location>
</feature>
<keyword evidence="3" id="KW-0813">Transport</keyword>
<comment type="similarity">
    <text evidence="2">Belongs to the major facilitator superfamily.</text>
</comment>
<dbReference type="InParanoid" id="C1FA42"/>
<protein>
    <submittedName>
        <fullName evidence="8">Transporter, major facilitator family</fullName>
    </submittedName>
</protein>
<dbReference type="KEGG" id="aca:ACP_0423"/>
<evidence type="ECO:0000313" key="9">
    <source>
        <dbReference type="Proteomes" id="UP000002207"/>
    </source>
</evidence>